<feature type="binding site" description="in other chain" evidence="8">
    <location>
        <begin position="10"/>
        <end position="12"/>
    </location>
    <ligand>
        <name>FMN</name>
        <dbReference type="ChEBI" id="CHEBI:58210"/>
        <note>ligand shared between dimeric partners</note>
    </ligand>
</feature>
<dbReference type="PANTHER" id="PTHR43821">
    <property type="entry name" value="NAD(P)H NITROREDUCTASE YDJA-RELATED"/>
    <property type="match status" value="1"/>
</dbReference>
<dbReference type="InterPro" id="IPR000415">
    <property type="entry name" value="Nitroreductase-like"/>
</dbReference>
<dbReference type="GO" id="GO:0016491">
    <property type="term" value="F:oxidoreductase activity"/>
    <property type="evidence" value="ECO:0007669"/>
    <property type="project" value="UniProtKB-UniRule"/>
</dbReference>
<evidence type="ECO:0000256" key="1">
    <source>
        <dbReference type="ARBA" id="ARBA00007118"/>
    </source>
</evidence>
<keyword evidence="3 7" id="KW-0288">FMN</keyword>
<dbReference type="CDD" id="cd02135">
    <property type="entry name" value="YdjA-like"/>
    <property type="match status" value="1"/>
</dbReference>
<evidence type="ECO:0000313" key="10">
    <source>
        <dbReference type="EMBL" id="SET50329.1"/>
    </source>
</evidence>
<reference evidence="10 11" key="1">
    <citation type="submission" date="2016-10" db="EMBL/GenBank/DDBJ databases">
        <authorList>
            <person name="de Groot N.N."/>
        </authorList>
    </citation>
    <scope>NUCLEOTIDE SEQUENCE [LARGE SCALE GENOMIC DNA]</scope>
    <source>
        <strain evidence="10 11">DSM 19706</strain>
    </source>
</reference>
<keyword evidence="2 7" id="KW-0285">Flavoprotein</keyword>
<comment type="cofactor">
    <cofactor evidence="8">
        <name>FMN</name>
        <dbReference type="ChEBI" id="CHEBI:58210"/>
    </cofactor>
    <text evidence="8">Binds 1 FMN per subunit.</text>
</comment>
<dbReference type="NCBIfam" id="NF008088">
    <property type="entry name" value="PRK10828.1"/>
    <property type="match status" value="1"/>
</dbReference>
<accession>A0A1I0EXU3</accession>
<keyword evidence="11" id="KW-1185">Reference proteome</keyword>
<evidence type="ECO:0000256" key="6">
    <source>
        <dbReference type="ARBA" id="ARBA00023027"/>
    </source>
</evidence>
<name>A0A1I0EXU3_THASX</name>
<dbReference type="STRING" id="349064.SAMN05660429_01985"/>
<evidence type="ECO:0000313" key="11">
    <source>
        <dbReference type="Proteomes" id="UP000199308"/>
    </source>
</evidence>
<dbReference type="Proteomes" id="UP000199308">
    <property type="component" value="Unassembled WGS sequence"/>
</dbReference>
<keyword evidence="6 7" id="KW-0520">NAD</keyword>
<keyword evidence="4 7" id="KW-0521">NADP</keyword>
<proteinExistence type="inferred from homology"/>
<evidence type="ECO:0000256" key="8">
    <source>
        <dbReference type="PIRSR" id="PIRSR000232-1"/>
    </source>
</evidence>
<evidence type="ECO:0000256" key="7">
    <source>
        <dbReference type="PIRNR" id="PIRNR000232"/>
    </source>
</evidence>
<keyword evidence="5 7" id="KW-0560">Oxidoreductase</keyword>
<protein>
    <recommendedName>
        <fullName evidence="7">Putative NAD(P)H nitroreductase</fullName>
        <ecNumber evidence="7">1.-.-.-</ecNumber>
    </recommendedName>
</protein>
<feature type="binding site" description="in other chain" evidence="8">
    <location>
        <begin position="130"/>
        <end position="132"/>
    </location>
    <ligand>
        <name>FMN</name>
        <dbReference type="ChEBI" id="CHEBI:58210"/>
        <note>ligand shared between dimeric partners</note>
    </ligand>
</feature>
<dbReference type="PIRSF" id="PIRSF000232">
    <property type="entry name" value="YdjA"/>
    <property type="match status" value="1"/>
</dbReference>
<evidence type="ECO:0000256" key="4">
    <source>
        <dbReference type="ARBA" id="ARBA00022857"/>
    </source>
</evidence>
<organism evidence="10 11">
    <name type="scientific">Thalassotalea agarivorans</name>
    <name type="common">Thalassomonas agarivorans</name>
    <dbReference type="NCBI Taxonomy" id="349064"/>
    <lineage>
        <taxon>Bacteria</taxon>
        <taxon>Pseudomonadati</taxon>
        <taxon>Pseudomonadota</taxon>
        <taxon>Gammaproteobacteria</taxon>
        <taxon>Alteromonadales</taxon>
        <taxon>Colwelliaceae</taxon>
        <taxon>Thalassotalea</taxon>
    </lineage>
</organism>
<evidence type="ECO:0000259" key="9">
    <source>
        <dbReference type="Pfam" id="PF00881"/>
    </source>
</evidence>
<comment type="similarity">
    <text evidence="1 7">Belongs to the nitroreductase family.</text>
</comment>
<dbReference type="RefSeq" id="WP_093329695.1">
    <property type="nucleotide sequence ID" value="NZ_AP027363.1"/>
</dbReference>
<dbReference type="EC" id="1.-.-.-" evidence="7"/>
<dbReference type="PANTHER" id="PTHR43821:SF1">
    <property type="entry name" value="NAD(P)H NITROREDUCTASE YDJA-RELATED"/>
    <property type="match status" value="1"/>
</dbReference>
<evidence type="ECO:0000256" key="5">
    <source>
        <dbReference type="ARBA" id="ARBA00023002"/>
    </source>
</evidence>
<dbReference type="Pfam" id="PF00881">
    <property type="entry name" value="Nitroreductase"/>
    <property type="match status" value="1"/>
</dbReference>
<feature type="binding site" evidence="8">
    <location>
        <position position="39"/>
    </location>
    <ligand>
        <name>FMN</name>
        <dbReference type="ChEBI" id="CHEBI:58210"/>
        <note>ligand shared between dimeric partners</note>
    </ligand>
</feature>
<gene>
    <name evidence="10" type="ORF">SAMN05660429_01985</name>
</gene>
<dbReference type="SUPFAM" id="SSF55469">
    <property type="entry name" value="FMN-dependent nitroreductase-like"/>
    <property type="match status" value="1"/>
</dbReference>
<dbReference type="AlphaFoldDB" id="A0A1I0EXU3"/>
<dbReference type="OrthoDB" id="9804207at2"/>
<dbReference type="InterPro" id="IPR052530">
    <property type="entry name" value="NAD(P)H_nitroreductase"/>
</dbReference>
<dbReference type="EMBL" id="FOHK01000008">
    <property type="protein sequence ID" value="SET50329.1"/>
    <property type="molecule type" value="Genomic_DNA"/>
</dbReference>
<evidence type="ECO:0000256" key="2">
    <source>
        <dbReference type="ARBA" id="ARBA00022630"/>
    </source>
</evidence>
<dbReference type="InterPro" id="IPR026021">
    <property type="entry name" value="YdjA-like"/>
</dbReference>
<sequence length="182" mass="19958">MDVVDFLLTRQSNPHLGAPAPSNDDLLNILKAGNRVPDHAALLPWHFHVFTGQGLNKLSEVFLSALPADTEQAKRDKTEKMPFRAPMIIAVSSKTTPHPKVPNVEQVISAGCAVHAMQMMATALGYGAMWRTGDFAFSDIVKQKLSIDTNEEIVGFLYIGTPSKTLPQKPEKSLAGKVTYFR</sequence>
<feature type="binding site" evidence="8">
    <location>
        <position position="35"/>
    </location>
    <ligand>
        <name>FMN</name>
        <dbReference type="ChEBI" id="CHEBI:58210"/>
        <note>ligand shared between dimeric partners</note>
    </ligand>
</feature>
<dbReference type="InterPro" id="IPR029479">
    <property type="entry name" value="Nitroreductase"/>
</dbReference>
<feature type="domain" description="Nitroreductase" evidence="9">
    <location>
        <begin position="17"/>
        <end position="160"/>
    </location>
</feature>
<dbReference type="Gene3D" id="3.40.109.10">
    <property type="entry name" value="NADH Oxidase"/>
    <property type="match status" value="1"/>
</dbReference>
<evidence type="ECO:0000256" key="3">
    <source>
        <dbReference type="ARBA" id="ARBA00022643"/>
    </source>
</evidence>